<feature type="region of interest" description="Disordered" evidence="9">
    <location>
        <begin position="130"/>
        <end position="151"/>
    </location>
</feature>
<dbReference type="InterPro" id="IPR045191">
    <property type="entry name" value="MBR1/2-like"/>
</dbReference>
<accession>A0ABC8L119</accession>
<evidence type="ECO:0000256" key="8">
    <source>
        <dbReference type="PROSITE-ProRule" id="PRU00175"/>
    </source>
</evidence>
<evidence type="ECO:0000256" key="1">
    <source>
        <dbReference type="ARBA" id="ARBA00000900"/>
    </source>
</evidence>
<dbReference type="GO" id="GO:0008270">
    <property type="term" value="F:zinc ion binding"/>
    <property type="evidence" value="ECO:0007669"/>
    <property type="project" value="UniProtKB-KW"/>
</dbReference>
<dbReference type="PROSITE" id="PS50089">
    <property type="entry name" value="ZF_RING_2"/>
    <property type="match status" value="1"/>
</dbReference>
<comment type="catalytic activity">
    <reaction evidence="1">
        <text>S-ubiquitinyl-[E2 ubiquitin-conjugating enzyme]-L-cysteine + [acceptor protein]-L-lysine = [E2 ubiquitin-conjugating enzyme]-L-cysteine + N(6)-ubiquitinyl-[acceptor protein]-L-lysine.</text>
        <dbReference type="EC" id="2.3.2.27"/>
    </reaction>
</comment>
<reference evidence="11 12" key="1">
    <citation type="submission" date="2022-03" db="EMBL/GenBank/DDBJ databases">
        <authorList>
            <person name="Macdonald S."/>
            <person name="Ahmed S."/>
            <person name="Newling K."/>
        </authorList>
    </citation>
    <scope>NUCLEOTIDE SEQUENCE [LARGE SCALE GENOMIC DNA]</scope>
</reference>
<evidence type="ECO:0000256" key="9">
    <source>
        <dbReference type="SAM" id="MobiDB-lite"/>
    </source>
</evidence>
<dbReference type="InterPro" id="IPR001841">
    <property type="entry name" value="Znf_RING"/>
</dbReference>
<dbReference type="SUPFAM" id="SSF57850">
    <property type="entry name" value="RING/U-box"/>
    <property type="match status" value="1"/>
</dbReference>
<proteinExistence type="predicted"/>
<dbReference type="EMBL" id="CAKOAT010355154">
    <property type="protein sequence ID" value="CAH8363248.1"/>
    <property type="molecule type" value="Genomic_DNA"/>
</dbReference>
<evidence type="ECO:0000313" key="12">
    <source>
        <dbReference type="Proteomes" id="UP001642260"/>
    </source>
</evidence>
<sequence>MYLNLGFYPAKMSLRMHNAICCEHYQLEKRAYAASEMGQRNRTVDLEMEQQHQSQASLQPGPCILLGSFPQQQQPDNSTNLPAMAASFPNLEAPTSYDSSAMFYGLPQYHHHHQLHQPAPPPTNYYVPYPAFQGPPSQLPSSSSHGVSSDHEYDRNAHFMDHTRGAYKRKNADGLHMNPQYLSTLAAPFNNTPETIAPFGAPRSRPGAVSMNPGLPPPHAPNSFFQGSYPGHHPLPPPGPIWYDQHHGRSDGSPSFWPHPPYMHGSNIVAGSIDSSSRNPTAFMYPPQLSPRDHYFHPPPPPPPPVQGVRGQSATLYPTMASYGFPHGNFAPQNTINRGPSGSEMGPVQPTGFRIYQHHQRDDSVPLAALRQHRGGVPRFRMMPDDEVAILEFGDFLGGSGNNHIDHHRDMRLDIEEMSYEELLALSERIGTVNTGLPEEDVKNHLKTRTCSVINHAEESSSSSPQTKDRGTEPCTICQESFKNEEKIATLDCGHEYHAECLEKWLVVKNVCPICKAEALVMEKTTV</sequence>
<dbReference type="Pfam" id="PF13639">
    <property type="entry name" value="zf-RING_2"/>
    <property type="match status" value="1"/>
</dbReference>
<evidence type="ECO:0000256" key="7">
    <source>
        <dbReference type="ARBA" id="ARBA00022833"/>
    </source>
</evidence>
<keyword evidence="7" id="KW-0862">Zinc</keyword>
<gene>
    <name evidence="11" type="ORF">ERUC_LOCUS29004</name>
</gene>
<dbReference type="Gene3D" id="3.30.40.10">
    <property type="entry name" value="Zinc/RING finger domain, C3HC4 (zinc finger)"/>
    <property type="match status" value="1"/>
</dbReference>
<keyword evidence="4" id="KW-0479">Metal-binding</keyword>
<evidence type="ECO:0000256" key="5">
    <source>
        <dbReference type="ARBA" id="ARBA00022771"/>
    </source>
</evidence>
<feature type="domain" description="RING-type" evidence="10">
    <location>
        <begin position="475"/>
        <end position="516"/>
    </location>
</feature>
<organism evidence="11 12">
    <name type="scientific">Eruca vesicaria subsp. sativa</name>
    <name type="common">Garden rocket</name>
    <name type="synonym">Eruca sativa</name>
    <dbReference type="NCBI Taxonomy" id="29727"/>
    <lineage>
        <taxon>Eukaryota</taxon>
        <taxon>Viridiplantae</taxon>
        <taxon>Streptophyta</taxon>
        <taxon>Embryophyta</taxon>
        <taxon>Tracheophyta</taxon>
        <taxon>Spermatophyta</taxon>
        <taxon>Magnoliopsida</taxon>
        <taxon>eudicotyledons</taxon>
        <taxon>Gunneridae</taxon>
        <taxon>Pentapetalae</taxon>
        <taxon>rosids</taxon>
        <taxon>malvids</taxon>
        <taxon>Brassicales</taxon>
        <taxon>Brassicaceae</taxon>
        <taxon>Brassiceae</taxon>
        <taxon>Eruca</taxon>
    </lineage>
</organism>
<dbReference type="PANTHER" id="PTHR22937:SF140">
    <property type="entry name" value="RING-TYPE E3 UBIQUITIN TRANSFERASE"/>
    <property type="match status" value="1"/>
</dbReference>
<dbReference type="AlphaFoldDB" id="A0ABC8L119"/>
<evidence type="ECO:0000313" key="11">
    <source>
        <dbReference type="EMBL" id="CAH8363248.1"/>
    </source>
</evidence>
<dbReference type="PANTHER" id="PTHR22937">
    <property type="entry name" value="E3 UBIQUITIN-PROTEIN LIGASE RNF165"/>
    <property type="match status" value="1"/>
</dbReference>
<evidence type="ECO:0000256" key="6">
    <source>
        <dbReference type="ARBA" id="ARBA00022786"/>
    </source>
</evidence>
<protein>
    <recommendedName>
        <fullName evidence="2">RING-type E3 ubiquitin transferase</fullName>
        <ecNumber evidence="2">2.3.2.27</ecNumber>
    </recommendedName>
</protein>
<dbReference type="EC" id="2.3.2.27" evidence="2"/>
<dbReference type="GO" id="GO:0061630">
    <property type="term" value="F:ubiquitin protein ligase activity"/>
    <property type="evidence" value="ECO:0007669"/>
    <property type="project" value="UniProtKB-EC"/>
</dbReference>
<dbReference type="SMART" id="SM00184">
    <property type="entry name" value="RING"/>
    <property type="match status" value="1"/>
</dbReference>
<evidence type="ECO:0000259" key="10">
    <source>
        <dbReference type="PROSITE" id="PS50089"/>
    </source>
</evidence>
<keyword evidence="5 8" id="KW-0863">Zinc-finger</keyword>
<dbReference type="Proteomes" id="UP001642260">
    <property type="component" value="Unassembled WGS sequence"/>
</dbReference>
<keyword evidence="12" id="KW-1185">Reference proteome</keyword>
<keyword evidence="6" id="KW-0833">Ubl conjugation pathway</keyword>
<comment type="caution">
    <text evidence="11">The sequence shown here is derived from an EMBL/GenBank/DDBJ whole genome shotgun (WGS) entry which is preliminary data.</text>
</comment>
<keyword evidence="3" id="KW-0808">Transferase</keyword>
<evidence type="ECO:0000256" key="3">
    <source>
        <dbReference type="ARBA" id="ARBA00022679"/>
    </source>
</evidence>
<name>A0ABC8L119_ERUVS</name>
<feature type="compositionally biased region" description="Low complexity" evidence="9">
    <location>
        <begin position="135"/>
        <end position="147"/>
    </location>
</feature>
<evidence type="ECO:0000256" key="4">
    <source>
        <dbReference type="ARBA" id="ARBA00022723"/>
    </source>
</evidence>
<dbReference type="InterPro" id="IPR013083">
    <property type="entry name" value="Znf_RING/FYVE/PHD"/>
</dbReference>
<evidence type="ECO:0000256" key="2">
    <source>
        <dbReference type="ARBA" id="ARBA00012483"/>
    </source>
</evidence>